<feature type="domain" description="Antirepressor protein C-terminal" evidence="1">
    <location>
        <begin position="132"/>
        <end position="229"/>
    </location>
</feature>
<organism evidence="2 3">
    <name type="scientific">Buttiauxella gaviniae ATCC 51604</name>
    <dbReference type="NCBI Taxonomy" id="1354253"/>
    <lineage>
        <taxon>Bacteria</taxon>
        <taxon>Pseudomonadati</taxon>
        <taxon>Pseudomonadota</taxon>
        <taxon>Gammaproteobacteria</taxon>
        <taxon>Enterobacterales</taxon>
        <taxon>Enterobacteriaceae</taxon>
        <taxon>Buttiauxella</taxon>
    </lineage>
</organism>
<evidence type="ECO:0000313" key="2">
    <source>
        <dbReference type="EMBL" id="OAT23529.1"/>
    </source>
</evidence>
<dbReference type="InterPro" id="IPR014054">
    <property type="entry name" value="Phage_regulatory_Rha"/>
</dbReference>
<protein>
    <recommendedName>
        <fullName evidence="1">Antirepressor protein C-terminal domain-containing protein</fullName>
    </recommendedName>
</protein>
<reference evidence="2 3" key="1">
    <citation type="submission" date="2016-04" db="EMBL/GenBank/DDBJ databases">
        <title>ATOL: Assembling a taxonomically balanced genome-scale reconstruction of the evolutionary history of the Enterobacteriaceae.</title>
        <authorList>
            <person name="Plunkett G.III."/>
            <person name="Neeno-Eckwall E.C."/>
            <person name="Glasner J.D."/>
            <person name="Perna N.T."/>
        </authorList>
    </citation>
    <scope>NUCLEOTIDE SEQUENCE [LARGE SCALE GENOMIC DNA]</scope>
    <source>
        <strain evidence="2 3">ATCC 51604</strain>
    </source>
</reference>
<accession>A0A1B7I543</accession>
<proteinExistence type="predicted"/>
<dbReference type="Pfam" id="PF09669">
    <property type="entry name" value="Phage_pRha"/>
    <property type="match status" value="1"/>
</dbReference>
<dbReference type="InterPro" id="IPR005039">
    <property type="entry name" value="Ant_C"/>
</dbReference>
<dbReference type="Proteomes" id="UP000078504">
    <property type="component" value="Unassembled WGS sequence"/>
</dbReference>
<comment type="caution">
    <text evidence="2">The sequence shown here is derived from an EMBL/GenBank/DDBJ whole genome shotgun (WGS) entry which is preliminary data.</text>
</comment>
<dbReference type="GO" id="GO:0003677">
    <property type="term" value="F:DNA binding"/>
    <property type="evidence" value="ECO:0007669"/>
    <property type="project" value="InterPro"/>
</dbReference>
<evidence type="ECO:0000259" key="1">
    <source>
        <dbReference type="Pfam" id="PF03374"/>
    </source>
</evidence>
<gene>
    <name evidence="2" type="ORF">M977_00438</name>
</gene>
<sequence>MVQQMSNAAASTAVSVFSSGLVTMSSREISDLVESRHADVCRTIERLAAAGAIQGYTPTPYTHLQNGRNYKEYLIGKRDSYVVVAQLSPQFTARLVDRWQELENKTAVPQSLPEALRLAADMAEQNAQLANKVHQDAPKVAFVNQYVEAGGNKSLRETAKILNMPEKAMIDTLVRDKVLFRQSGNLLPHALRQRDGLFTVKTGTSDFGHAFTQTRVTPKGVQWIAERYASELMGG</sequence>
<dbReference type="Pfam" id="PF03374">
    <property type="entry name" value="ANT"/>
    <property type="match status" value="1"/>
</dbReference>
<dbReference type="EMBL" id="LXEP01000004">
    <property type="protein sequence ID" value="OAT23529.1"/>
    <property type="molecule type" value="Genomic_DNA"/>
</dbReference>
<name>A0A1B7I543_9ENTR</name>
<dbReference type="AlphaFoldDB" id="A0A1B7I543"/>
<dbReference type="PATRIC" id="fig|1354253.4.peg.448"/>
<evidence type="ECO:0000313" key="3">
    <source>
        <dbReference type="Proteomes" id="UP000078504"/>
    </source>
</evidence>